<dbReference type="PANTHER" id="PTHR43163:SF6">
    <property type="entry name" value="DIPEPTIDE TRANSPORT SYSTEM PERMEASE PROTEIN DPPB-RELATED"/>
    <property type="match status" value="1"/>
</dbReference>
<keyword evidence="6 7" id="KW-0472">Membrane</keyword>
<evidence type="ECO:0000256" key="5">
    <source>
        <dbReference type="ARBA" id="ARBA00022989"/>
    </source>
</evidence>
<dbReference type="SUPFAM" id="SSF161098">
    <property type="entry name" value="MetI-like"/>
    <property type="match status" value="1"/>
</dbReference>
<accession>A0ABD6BML9</accession>
<dbReference type="Gene3D" id="1.10.3720.10">
    <property type="entry name" value="MetI-like"/>
    <property type="match status" value="1"/>
</dbReference>
<feature type="transmembrane region" description="Helical" evidence="7">
    <location>
        <begin position="135"/>
        <end position="161"/>
    </location>
</feature>
<dbReference type="InterPro" id="IPR045621">
    <property type="entry name" value="BPD_transp_1_N"/>
</dbReference>
<dbReference type="AlphaFoldDB" id="A0ABD6BML9"/>
<sequence length="318" mass="34073">MVSRLQAFMVRRLLWALPVLALVSVAVFGLVRMVPGDPAIVMLGADASPERLAAVRAEMGLNEPIHVQYVDYVADALRGDLGRSYVTDRSVSAAIAGRLPTTLFLTLAGFLVSITVAIPAGLLSATNRGNALDGVGLGFGLLGVSVPNFWLGVVLLLLFGVSLDWLPVAGYVSPLEDPVEGVRYLILPGITLGTAMAAVVTRMLRSELLEELRREYLDAVRMKGVGELRVLAHATKNAFIPVVTVIGMQFGYLLGGSVVIEQVFSIPGMGRLLIDAIGSRDYITLQGVVLVYTTFFVVVNVVVDAAYFYLNPKLRGEG</sequence>
<gene>
    <name evidence="9" type="ORF">ACFSAU_01260</name>
</gene>
<name>A0ABD6BML9_9EURY</name>
<feature type="domain" description="ABC transmembrane type-1" evidence="8">
    <location>
        <begin position="99"/>
        <end position="307"/>
    </location>
</feature>
<evidence type="ECO:0000313" key="10">
    <source>
        <dbReference type="Proteomes" id="UP001597139"/>
    </source>
</evidence>
<keyword evidence="5 7" id="KW-1133">Transmembrane helix</keyword>
<keyword evidence="3" id="KW-1003">Cell membrane</keyword>
<dbReference type="Pfam" id="PF00528">
    <property type="entry name" value="BPD_transp_1"/>
    <property type="match status" value="1"/>
</dbReference>
<evidence type="ECO:0000256" key="1">
    <source>
        <dbReference type="ARBA" id="ARBA00004651"/>
    </source>
</evidence>
<evidence type="ECO:0000256" key="2">
    <source>
        <dbReference type="ARBA" id="ARBA00022448"/>
    </source>
</evidence>
<feature type="transmembrane region" description="Helical" evidence="7">
    <location>
        <begin position="181"/>
        <end position="204"/>
    </location>
</feature>
<protein>
    <submittedName>
        <fullName evidence="9">ABC transporter permease</fullName>
    </submittedName>
</protein>
<feature type="transmembrane region" description="Helical" evidence="7">
    <location>
        <begin position="238"/>
        <end position="260"/>
    </location>
</feature>
<reference evidence="9 10" key="1">
    <citation type="journal article" date="2019" name="Int. J. Syst. Evol. Microbiol.">
        <title>The Global Catalogue of Microorganisms (GCM) 10K type strain sequencing project: providing services to taxonomists for standard genome sequencing and annotation.</title>
        <authorList>
            <consortium name="The Broad Institute Genomics Platform"/>
            <consortium name="The Broad Institute Genome Sequencing Center for Infectious Disease"/>
            <person name="Wu L."/>
            <person name="Ma J."/>
        </authorList>
    </citation>
    <scope>NUCLEOTIDE SEQUENCE [LARGE SCALE GENOMIC DNA]</scope>
    <source>
        <strain evidence="9 10">CGMCC 1.12859</strain>
    </source>
</reference>
<evidence type="ECO:0000256" key="6">
    <source>
        <dbReference type="ARBA" id="ARBA00023136"/>
    </source>
</evidence>
<organism evidence="9 10">
    <name type="scientific">Halolamina litorea</name>
    <dbReference type="NCBI Taxonomy" id="1515593"/>
    <lineage>
        <taxon>Archaea</taxon>
        <taxon>Methanobacteriati</taxon>
        <taxon>Methanobacteriota</taxon>
        <taxon>Stenosarchaea group</taxon>
        <taxon>Halobacteria</taxon>
        <taxon>Halobacteriales</taxon>
        <taxon>Haloferacaceae</taxon>
    </lineage>
</organism>
<dbReference type="CDD" id="cd06261">
    <property type="entry name" value="TM_PBP2"/>
    <property type="match status" value="1"/>
</dbReference>
<dbReference type="RefSeq" id="WP_267645376.1">
    <property type="nucleotide sequence ID" value="NZ_JANHGR010000001.1"/>
</dbReference>
<proteinExistence type="inferred from homology"/>
<keyword evidence="4 7" id="KW-0812">Transmembrane</keyword>
<keyword evidence="2 7" id="KW-0813">Transport</keyword>
<dbReference type="EMBL" id="JBHUCZ010000001">
    <property type="protein sequence ID" value="MFD1566110.1"/>
    <property type="molecule type" value="Genomic_DNA"/>
</dbReference>
<comment type="subcellular location">
    <subcellularLocation>
        <location evidence="1 7">Cell membrane</location>
        <topology evidence="1 7">Multi-pass membrane protein</topology>
    </subcellularLocation>
</comment>
<feature type="transmembrane region" description="Helical" evidence="7">
    <location>
        <begin position="289"/>
        <end position="310"/>
    </location>
</feature>
<evidence type="ECO:0000313" key="9">
    <source>
        <dbReference type="EMBL" id="MFD1566110.1"/>
    </source>
</evidence>
<dbReference type="Pfam" id="PF19300">
    <property type="entry name" value="BPD_transp_1_N"/>
    <property type="match status" value="1"/>
</dbReference>
<dbReference type="PANTHER" id="PTHR43163">
    <property type="entry name" value="DIPEPTIDE TRANSPORT SYSTEM PERMEASE PROTEIN DPPB-RELATED"/>
    <property type="match status" value="1"/>
</dbReference>
<feature type="transmembrane region" description="Helical" evidence="7">
    <location>
        <begin position="12"/>
        <end position="34"/>
    </location>
</feature>
<evidence type="ECO:0000259" key="8">
    <source>
        <dbReference type="PROSITE" id="PS50928"/>
    </source>
</evidence>
<dbReference type="InterPro" id="IPR035906">
    <property type="entry name" value="MetI-like_sf"/>
</dbReference>
<feature type="transmembrane region" description="Helical" evidence="7">
    <location>
        <begin position="103"/>
        <end position="123"/>
    </location>
</feature>
<keyword evidence="10" id="KW-1185">Reference proteome</keyword>
<evidence type="ECO:0000256" key="3">
    <source>
        <dbReference type="ARBA" id="ARBA00022475"/>
    </source>
</evidence>
<dbReference type="PROSITE" id="PS50928">
    <property type="entry name" value="ABC_TM1"/>
    <property type="match status" value="1"/>
</dbReference>
<dbReference type="GO" id="GO:0005886">
    <property type="term" value="C:plasma membrane"/>
    <property type="evidence" value="ECO:0007669"/>
    <property type="project" value="UniProtKB-SubCell"/>
</dbReference>
<evidence type="ECO:0000256" key="7">
    <source>
        <dbReference type="RuleBase" id="RU363032"/>
    </source>
</evidence>
<dbReference type="InterPro" id="IPR000515">
    <property type="entry name" value="MetI-like"/>
</dbReference>
<comment type="similarity">
    <text evidence="7">Belongs to the binding-protein-dependent transport system permease family.</text>
</comment>
<dbReference type="Proteomes" id="UP001597139">
    <property type="component" value="Unassembled WGS sequence"/>
</dbReference>
<comment type="caution">
    <text evidence="9">The sequence shown here is derived from an EMBL/GenBank/DDBJ whole genome shotgun (WGS) entry which is preliminary data.</text>
</comment>
<evidence type="ECO:0000256" key="4">
    <source>
        <dbReference type="ARBA" id="ARBA00022692"/>
    </source>
</evidence>